<name>A0AAJ2N8F8_9BACL</name>
<dbReference type="Proteomes" id="UP001250538">
    <property type="component" value="Unassembled WGS sequence"/>
</dbReference>
<accession>A0AAJ2N8F8</accession>
<protein>
    <submittedName>
        <fullName evidence="1">Aspartyl-phosphate phosphatase Spo0E family protein</fullName>
    </submittedName>
</protein>
<dbReference type="InterPro" id="IPR036638">
    <property type="entry name" value="HLH_DNA-bd_sf"/>
</dbReference>
<gene>
    <name evidence="1" type="ORF">RQP50_09320</name>
</gene>
<keyword evidence="2" id="KW-1185">Reference proteome</keyword>
<sequence length="78" mass="9277">MLTQEEEFIQLKVKELRERLARTVESMKNLSDRHVVEISQELDWYILQLQKMNFSETKNKGNQKKIEGASRILLSQAR</sequence>
<dbReference type="GO" id="GO:0046983">
    <property type="term" value="F:protein dimerization activity"/>
    <property type="evidence" value="ECO:0007669"/>
    <property type="project" value="InterPro"/>
</dbReference>
<dbReference type="SUPFAM" id="SSF140500">
    <property type="entry name" value="BAS1536-like"/>
    <property type="match status" value="1"/>
</dbReference>
<dbReference type="InterPro" id="IPR037208">
    <property type="entry name" value="Spo0E-like_sf"/>
</dbReference>
<dbReference type="InterPro" id="IPR018540">
    <property type="entry name" value="Spo0E-like"/>
</dbReference>
<organism evidence="1 2">
    <name type="scientific">Paenibacillus suaedae</name>
    <dbReference type="NCBI Taxonomy" id="3077233"/>
    <lineage>
        <taxon>Bacteria</taxon>
        <taxon>Bacillati</taxon>
        <taxon>Bacillota</taxon>
        <taxon>Bacilli</taxon>
        <taxon>Bacillales</taxon>
        <taxon>Paenibacillaceae</taxon>
        <taxon>Paenibacillus</taxon>
    </lineage>
</organism>
<dbReference type="Gene3D" id="4.10.280.10">
    <property type="entry name" value="Helix-loop-helix DNA-binding domain"/>
    <property type="match status" value="1"/>
</dbReference>
<dbReference type="EMBL" id="JAVYAA010000002">
    <property type="protein sequence ID" value="MDT8976439.1"/>
    <property type="molecule type" value="Genomic_DNA"/>
</dbReference>
<evidence type="ECO:0000313" key="1">
    <source>
        <dbReference type="EMBL" id="MDT8976439.1"/>
    </source>
</evidence>
<dbReference type="RefSeq" id="WP_315745009.1">
    <property type="nucleotide sequence ID" value="NZ_JAVYAA010000002.1"/>
</dbReference>
<dbReference type="GO" id="GO:0043937">
    <property type="term" value="P:regulation of sporulation"/>
    <property type="evidence" value="ECO:0007669"/>
    <property type="project" value="InterPro"/>
</dbReference>
<evidence type="ECO:0000313" key="2">
    <source>
        <dbReference type="Proteomes" id="UP001250538"/>
    </source>
</evidence>
<comment type="caution">
    <text evidence="1">The sequence shown here is derived from an EMBL/GenBank/DDBJ whole genome shotgun (WGS) entry which is preliminary data.</text>
</comment>
<dbReference type="Pfam" id="PF09388">
    <property type="entry name" value="SpoOE-like"/>
    <property type="match status" value="1"/>
</dbReference>
<dbReference type="AlphaFoldDB" id="A0AAJ2N8F8"/>
<reference evidence="2" key="1">
    <citation type="submission" date="2023-09" db="EMBL/GenBank/DDBJ databases">
        <title>Paenibacillus sp. chi10 Genome sequencing and assembly.</title>
        <authorList>
            <person name="Kim I."/>
        </authorList>
    </citation>
    <scope>NUCLEOTIDE SEQUENCE [LARGE SCALE GENOMIC DNA]</scope>
    <source>
        <strain evidence="2">chi10</strain>
    </source>
</reference>
<proteinExistence type="predicted"/>